<comment type="caution">
    <text evidence="2">The sequence shown here is derived from an EMBL/GenBank/DDBJ whole genome shotgun (WGS) entry which is preliminary data.</text>
</comment>
<evidence type="ECO:0000313" key="3">
    <source>
        <dbReference type="Proteomes" id="UP000293398"/>
    </source>
</evidence>
<keyword evidence="3" id="KW-1185">Reference proteome</keyword>
<protein>
    <submittedName>
        <fullName evidence="2">Uncharacterized protein</fullName>
    </submittedName>
</protein>
<feature type="transmembrane region" description="Helical" evidence="1">
    <location>
        <begin position="70"/>
        <end position="89"/>
    </location>
</feature>
<sequence length="123" mass="14156">MKRYFLELGSSIVIYMIAIFVSTYLLDTIGDASPIRVAIALLPMIPAVGICWVVIRQLRRLDELQRKIQFEALSWAFGLTAVATFSYGFLETVGYPKLSYFFIWPLMAVFWIIGIFVSLRRYS</sequence>
<feature type="transmembrane region" description="Helical" evidence="1">
    <location>
        <begin position="101"/>
        <end position="119"/>
    </location>
</feature>
<dbReference type="AlphaFoldDB" id="A0A4Q7VUE1"/>
<keyword evidence="1" id="KW-0472">Membrane</keyword>
<proteinExistence type="predicted"/>
<keyword evidence="1" id="KW-0812">Transmembrane</keyword>
<evidence type="ECO:0000256" key="1">
    <source>
        <dbReference type="SAM" id="Phobius"/>
    </source>
</evidence>
<name>A0A4Q7VUE1_9BURK</name>
<accession>A0A4Q7VUE1</accession>
<dbReference type="RefSeq" id="WP_130303813.1">
    <property type="nucleotide sequence ID" value="NZ_SHKO01000001.1"/>
</dbReference>
<keyword evidence="1" id="KW-1133">Transmembrane helix</keyword>
<feature type="transmembrane region" description="Helical" evidence="1">
    <location>
        <begin position="35"/>
        <end position="58"/>
    </location>
</feature>
<dbReference type="EMBL" id="SHKO01000001">
    <property type="protein sequence ID" value="RZU00180.1"/>
    <property type="molecule type" value="Genomic_DNA"/>
</dbReference>
<gene>
    <name evidence="2" type="ORF">EV681_1988</name>
</gene>
<reference evidence="2 3" key="1">
    <citation type="submission" date="2019-02" db="EMBL/GenBank/DDBJ databases">
        <title>Genomic Encyclopedia of Type Strains, Phase IV (KMG-IV): sequencing the most valuable type-strain genomes for metagenomic binning, comparative biology and taxonomic classification.</title>
        <authorList>
            <person name="Goeker M."/>
        </authorList>
    </citation>
    <scope>NUCLEOTIDE SEQUENCE [LARGE SCALE GENOMIC DNA]</scope>
    <source>
        <strain evidence="2 3">DSM 23814</strain>
    </source>
</reference>
<dbReference type="OrthoDB" id="6107348at2"/>
<feature type="transmembrane region" description="Helical" evidence="1">
    <location>
        <begin position="12"/>
        <end position="29"/>
    </location>
</feature>
<evidence type="ECO:0000313" key="2">
    <source>
        <dbReference type="EMBL" id="RZU00180.1"/>
    </source>
</evidence>
<dbReference type="Proteomes" id="UP000293398">
    <property type="component" value="Unassembled WGS sequence"/>
</dbReference>
<organism evidence="2 3">
    <name type="scientific">Advenella incenata</name>
    <dbReference type="NCBI Taxonomy" id="267800"/>
    <lineage>
        <taxon>Bacteria</taxon>
        <taxon>Pseudomonadati</taxon>
        <taxon>Pseudomonadota</taxon>
        <taxon>Betaproteobacteria</taxon>
        <taxon>Burkholderiales</taxon>
        <taxon>Alcaligenaceae</taxon>
    </lineage>
</organism>